<dbReference type="RefSeq" id="XP_033401917.1">
    <property type="nucleotide sequence ID" value="XM_033534981.1"/>
</dbReference>
<evidence type="ECO:0000313" key="1">
    <source>
        <dbReference type="EMBL" id="KAF2146208.1"/>
    </source>
</evidence>
<organism evidence="1 2">
    <name type="scientific">Aplosporella prunicola CBS 121167</name>
    <dbReference type="NCBI Taxonomy" id="1176127"/>
    <lineage>
        <taxon>Eukaryota</taxon>
        <taxon>Fungi</taxon>
        <taxon>Dikarya</taxon>
        <taxon>Ascomycota</taxon>
        <taxon>Pezizomycotina</taxon>
        <taxon>Dothideomycetes</taxon>
        <taxon>Dothideomycetes incertae sedis</taxon>
        <taxon>Botryosphaeriales</taxon>
        <taxon>Aplosporellaceae</taxon>
        <taxon>Aplosporella</taxon>
    </lineage>
</organism>
<dbReference type="EMBL" id="ML995476">
    <property type="protein sequence ID" value="KAF2146208.1"/>
    <property type="molecule type" value="Genomic_DNA"/>
</dbReference>
<proteinExistence type="predicted"/>
<dbReference type="GeneID" id="54292473"/>
<evidence type="ECO:0000313" key="2">
    <source>
        <dbReference type="Proteomes" id="UP000799438"/>
    </source>
</evidence>
<keyword evidence="2" id="KW-1185">Reference proteome</keyword>
<protein>
    <submittedName>
        <fullName evidence="1">Uncharacterized protein</fullName>
    </submittedName>
</protein>
<name>A0A6A6BR19_9PEZI</name>
<sequence length="93" mass="10487">MSKIHRLEASRVTRSIVCAGRRRHALAEFGSREEGKSRWWACMLAWLAGVMRGKDGDPAELLPVSICAIPSSYRPDIHSRAHQILTSTHLEYT</sequence>
<reference evidence="1" key="1">
    <citation type="journal article" date="2020" name="Stud. Mycol.">
        <title>101 Dothideomycetes genomes: a test case for predicting lifestyles and emergence of pathogens.</title>
        <authorList>
            <person name="Haridas S."/>
            <person name="Albert R."/>
            <person name="Binder M."/>
            <person name="Bloem J."/>
            <person name="Labutti K."/>
            <person name="Salamov A."/>
            <person name="Andreopoulos B."/>
            <person name="Baker S."/>
            <person name="Barry K."/>
            <person name="Bills G."/>
            <person name="Bluhm B."/>
            <person name="Cannon C."/>
            <person name="Castanera R."/>
            <person name="Culley D."/>
            <person name="Daum C."/>
            <person name="Ezra D."/>
            <person name="Gonzalez J."/>
            <person name="Henrissat B."/>
            <person name="Kuo A."/>
            <person name="Liang C."/>
            <person name="Lipzen A."/>
            <person name="Lutzoni F."/>
            <person name="Magnuson J."/>
            <person name="Mondo S."/>
            <person name="Nolan M."/>
            <person name="Ohm R."/>
            <person name="Pangilinan J."/>
            <person name="Park H.-J."/>
            <person name="Ramirez L."/>
            <person name="Alfaro M."/>
            <person name="Sun H."/>
            <person name="Tritt A."/>
            <person name="Yoshinaga Y."/>
            <person name="Zwiers L.-H."/>
            <person name="Turgeon B."/>
            <person name="Goodwin S."/>
            <person name="Spatafora J."/>
            <person name="Crous P."/>
            <person name="Grigoriev I."/>
        </authorList>
    </citation>
    <scope>NUCLEOTIDE SEQUENCE</scope>
    <source>
        <strain evidence="1">CBS 121167</strain>
    </source>
</reference>
<dbReference type="Proteomes" id="UP000799438">
    <property type="component" value="Unassembled WGS sequence"/>
</dbReference>
<gene>
    <name evidence="1" type="ORF">K452DRAFT_107451</name>
</gene>
<dbReference type="AlphaFoldDB" id="A0A6A6BR19"/>
<accession>A0A6A6BR19</accession>